<evidence type="ECO:0000313" key="1">
    <source>
        <dbReference type="EMBL" id="EDR15312.1"/>
    </source>
</evidence>
<protein>
    <submittedName>
        <fullName evidence="1">Predicted protein</fullName>
    </submittedName>
</protein>
<accession>B0CNI3</accession>
<dbReference type="AlphaFoldDB" id="B0CNI3"/>
<name>B0CNI3_LACBS</name>
<organism evidence="2">
    <name type="scientific">Laccaria bicolor (strain S238N-H82 / ATCC MYA-4686)</name>
    <name type="common">Bicoloured deceiver</name>
    <name type="synonym">Laccaria laccata var. bicolor</name>
    <dbReference type="NCBI Taxonomy" id="486041"/>
    <lineage>
        <taxon>Eukaryota</taxon>
        <taxon>Fungi</taxon>
        <taxon>Dikarya</taxon>
        <taxon>Basidiomycota</taxon>
        <taxon>Agaricomycotina</taxon>
        <taxon>Agaricomycetes</taxon>
        <taxon>Agaricomycetidae</taxon>
        <taxon>Agaricales</taxon>
        <taxon>Agaricineae</taxon>
        <taxon>Hydnangiaceae</taxon>
        <taxon>Laccaria</taxon>
    </lineage>
</organism>
<dbReference type="Proteomes" id="UP000001194">
    <property type="component" value="Unassembled WGS sequence"/>
</dbReference>
<keyword evidence="2" id="KW-1185">Reference proteome</keyword>
<reference evidence="1 2" key="1">
    <citation type="journal article" date="2008" name="Nature">
        <title>The genome of Laccaria bicolor provides insights into mycorrhizal symbiosis.</title>
        <authorList>
            <person name="Martin F."/>
            <person name="Aerts A."/>
            <person name="Ahren D."/>
            <person name="Brun A."/>
            <person name="Danchin E.G.J."/>
            <person name="Duchaussoy F."/>
            <person name="Gibon J."/>
            <person name="Kohler A."/>
            <person name="Lindquist E."/>
            <person name="Pereda V."/>
            <person name="Salamov A."/>
            <person name="Shapiro H.J."/>
            <person name="Wuyts J."/>
            <person name="Blaudez D."/>
            <person name="Buee M."/>
            <person name="Brokstein P."/>
            <person name="Canbaeck B."/>
            <person name="Cohen D."/>
            <person name="Courty P.E."/>
            <person name="Coutinho P.M."/>
            <person name="Delaruelle C."/>
            <person name="Detter J.C."/>
            <person name="Deveau A."/>
            <person name="DiFazio S."/>
            <person name="Duplessis S."/>
            <person name="Fraissinet-Tachet L."/>
            <person name="Lucic E."/>
            <person name="Frey-Klett P."/>
            <person name="Fourrey C."/>
            <person name="Feussner I."/>
            <person name="Gay G."/>
            <person name="Grimwood J."/>
            <person name="Hoegger P.J."/>
            <person name="Jain P."/>
            <person name="Kilaru S."/>
            <person name="Labbe J."/>
            <person name="Lin Y.C."/>
            <person name="Legue V."/>
            <person name="Le Tacon F."/>
            <person name="Marmeisse R."/>
            <person name="Melayah D."/>
            <person name="Montanini B."/>
            <person name="Muratet M."/>
            <person name="Nehls U."/>
            <person name="Niculita-Hirzel H."/>
            <person name="Oudot-Le Secq M.P."/>
            <person name="Peter M."/>
            <person name="Quesneville H."/>
            <person name="Rajashekar B."/>
            <person name="Reich M."/>
            <person name="Rouhier N."/>
            <person name="Schmutz J."/>
            <person name="Yin T."/>
            <person name="Chalot M."/>
            <person name="Henrissat B."/>
            <person name="Kuees U."/>
            <person name="Lucas S."/>
            <person name="Van de Peer Y."/>
            <person name="Podila G.K."/>
            <person name="Polle A."/>
            <person name="Pukkila P.J."/>
            <person name="Richardson P.M."/>
            <person name="Rouze P."/>
            <person name="Sanders I.R."/>
            <person name="Stajich J.E."/>
            <person name="Tunlid A."/>
            <person name="Tuskan G."/>
            <person name="Grigoriev I.V."/>
        </authorList>
    </citation>
    <scope>NUCLEOTIDE SEQUENCE [LARGE SCALE GENOMIC DNA]</scope>
    <source>
        <strain evidence="2">S238N-H82 / ATCC MYA-4686</strain>
    </source>
</reference>
<dbReference type="RefSeq" id="XP_001873520.1">
    <property type="nucleotide sequence ID" value="XM_001873485.1"/>
</dbReference>
<proteinExistence type="predicted"/>
<dbReference type="GeneID" id="6069475"/>
<gene>
    <name evidence="1" type="ORF">LACBIDRAFT_301424</name>
</gene>
<dbReference type="InParanoid" id="B0CNI3"/>
<dbReference type="EMBL" id="DS547091">
    <property type="protein sequence ID" value="EDR15312.1"/>
    <property type="molecule type" value="Genomic_DNA"/>
</dbReference>
<dbReference type="OrthoDB" id="2971810at2759"/>
<dbReference type="HOGENOM" id="CLU_2050053_0_0_1"/>
<evidence type="ECO:0000313" key="2">
    <source>
        <dbReference type="Proteomes" id="UP000001194"/>
    </source>
</evidence>
<dbReference type="KEGG" id="lbc:LACBIDRAFT_301424"/>
<sequence>MSEILPIVQLLHHYANLQPPVTITFEQLIKFTAYASRLKDDLLLVQPSSYSLSRGPPILSPAIQLFLSEACLIPLDAVPQIWVALANISWTTKLELASTDGNFEAAYRTFGHTQGICMYS</sequence>